<dbReference type="AlphaFoldDB" id="A0A120CTZ9"/>
<comment type="subcellular location">
    <subcellularLocation>
        <location evidence="1">Cell envelope</location>
    </subcellularLocation>
</comment>
<evidence type="ECO:0000256" key="1">
    <source>
        <dbReference type="ARBA" id="ARBA00004196"/>
    </source>
</evidence>
<evidence type="ECO:0000259" key="7">
    <source>
        <dbReference type="PROSITE" id="PS51007"/>
    </source>
</evidence>
<dbReference type="InterPro" id="IPR004852">
    <property type="entry name" value="Di-haem_cyt_c_peroxidsae"/>
</dbReference>
<dbReference type="InterPro" id="IPR051395">
    <property type="entry name" value="Cytochrome_c_Peroxidase/MauG"/>
</dbReference>
<dbReference type="GO" id="GO:0030313">
    <property type="term" value="C:cell envelope"/>
    <property type="evidence" value="ECO:0007669"/>
    <property type="project" value="UniProtKB-SubCell"/>
</dbReference>
<feature type="domain" description="Cytochrome c" evidence="7">
    <location>
        <begin position="99"/>
        <end position="230"/>
    </location>
</feature>
<comment type="caution">
    <text evidence="8">The sequence shown here is derived from an EMBL/GenBank/DDBJ whole genome shotgun (WGS) entry which is preliminary data.</text>
</comment>
<dbReference type="PATRIC" id="fig|121290.4.peg.183"/>
<dbReference type="PROSITE" id="PS51007">
    <property type="entry name" value="CYTC"/>
    <property type="match status" value="2"/>
</dbReference>
<feature type="domain" description="Cytochrome c" evidence="7">
    <location>
        <begin position="252"/>
        <end position="392"/>
    </location>
</feature>
<dbReference type="GO" id="GO:0004130">
    <property type="term" value="F:cytochrome-c peroxidase activity"/>
    <property type="evidence" value="ECO:0007669"/>
    <property type="project" value="UniProtKB-EC"/>
</dbReference>
<sequence length="392" mass="42937">MGQVESTGLRSRFKVLAAGAIAFAAICVAGSLADALLPPDVPLDANFPSQPSAVELAYLRDAYAKSPNDWPRPRLLADADFTEMAALDIHPAPTDRELALARLGHDLFEDPALSASGHIACQSCHNRRLGWGDALPTPFGHARAKGKRNAMPLFSVGYKSTFFWDGRSGSLEHQALGPLTDAHEMANDNLDGVVARINAKEAYRATINAIKGDGNSFEAEDIVAALAAFQRTLERPTRFDRYLRGDQKALTDTQVWGLHIFRTKAGCANCHNGPLLSDNRFHNIGLSFFNRKLEDLGRFNVTGKIEDVGKFLTPSLRHVSRTAPYMHNGVFPRLEGLIRFYEAAMDSVGKRQPVADERKPQFDAALQKSPQLKSFKLTAAERAALVAFLEAL</sequence>
<dbReference type="GO" id="GO:0009055">
    <property type="term" value="F:electron transfer activity"/>
    <property type="evidence" value="ECO:0007669"/>
    <property type="project" value="InterPro"/>
</dbReference>
<dbReference type="GO" id="GO:0020037">
    <property type="term" value="F:heme binding"/>
    <property type="evidence" value="ECO:0007669"/>
    <property type="project" value="InterPro"/>
</dbReference>
<evidence type="ECO:0000256" key="4">
    <source>
        <dbReference type="ARBA" id="ARBA00023002"/>
    </source>
</evidence>
<dbReference type="InterPro" id="IPR009056">
    <property type="entry name" value="Cyt_c-like_dom"/>
</dbReference>
<organism evidence="8 9">
    <name type="scientific">Hyphomicrobium sulfonivorans</name>
    <dbReference type="NCBI Taxonomy" id="121290"/>
    <lineage>
        <taxon>Bacteria</taxon>
        <taxon>Pseudomonadati</taxon>
        <taxon>Pseudomonadota</taxon>
        <taxon>Alphaproteobacteria</taxon>
        <taxon>Hyphomicrobiales</taxon>
        <taxon>Hyphomicrobiaceae</taxon>
        <taxon>Hyphomicrobium</taxon>
    </lineage>
</organism>
<keyword evidence="5 6" id="KW-0408">Iron</keyword>
<dbReference type="Proteomes" id="UP000059074">
    <property type="component" value="Unassembled WGS sequence"/>
</dbReference>
<evidence type="ECO:0000256" key="3">
    <source>
        <dbReference type="ARBA" id="ARBA00022723"/>
    </source>
</evidence>
<evidence type="ECO:0000313" key="8">
    <source>
        <dbReference type="EMBL" id="KWT65460.1"/>
    </source>
</evidence>
<keyword evidence="8" id="KW-0575">Peroxidase</keyword>
<reference evidence="8 9" key="1">
    <citation type="submission" date="2015-10" db="EMBL/GenBank/DDBJ databases">
        <title>Transcriptomic analysis of a linuron degrading triple-species bacterial consortium.</title>
        <authorList>
            <person name="Albers P."/>
        </authorList>
    </citation>
    <scope>NUCLEOTIDE SEQUENCE [LARGE SCALE GENOMIC DNA]</scope>
    <source>
        <strain evidence="8 9">WDL6</strain>
    </source>
</reference>
<dbReference type="OrthoDB" id="9805202at2"/>
<evidence type="ECO:0000313" key="9">
    <source>
        <dbReference type="Proteomes" id="UP000059074"/>
    </source>
</evidence>
<keyword evidence="2 6" id="KW-0349">Heme</keyword>
<evidence type="ECO:0000256" key="6">
    <source>
        <dbReference type="PROSITE-ProRule" id="PRU00433"/>
    </source>
</evidence>
<dbReference type="PANTHER" id="PTHR30600">
    <property type="entry name" value="CYTOCHROME C PEROXIDASE-RELATED"/>
    <property type="match status" value="1"/>
</dbReference>
<dbReference type="EC" id="1.11.1.5" evidence="8"/>
<accession>A0A120CTZ9</accession>
<dbReference type="GO" id="GO:0046872">
    <property type="term" value="F:metal ion binding"/>
    <property type="evidence" value="ECO:0007669"/>
    <property type="project" value="UniProtKB-KW"/>
</dbReference>
<dbReference type="InterPro" id="IPR036909">
    <property type="entry name" value="Cyt_c-like_dom_sf"/>
</dbReference>
<dbReference type="EMBL" id="LMTR01000079">
    <property type="protein sequence ID" value="KWT65460.1"/>
    <property type="molecule type" value="Genomic_DNA"/>
</dbReference>
<gene>
    <name evidence="8" type="ORF">APY04_2812</name>
</gene>
<evidence type="ECO:0000256" key="5">
    <source>
        <dbReference type="ARBA" id="ARBA00023004"/>
    </source>
</evidence>
<keyword evidence="3 6" id="KW-0479">Metal-binding</keyword>
<dbReference type="Pfam" id="PF03150">
    <property type="entry name" value="CCP_MauG"/>
    <property type="match status" value="1"/>
</dbReference>
<proteinExistence type="predicted"/>
<dbReference type="STRING" id="121290.APY04_2812"/>
<keyword evidence="4 8" id="KW-0560">Oxidoreductase</keyword>
<dbReference type="SUPFAM" id="SSF46626">
    <property type="entry name" value="Cytochrome c"/>
    <property type="match status" value="2"/>
</dbReference>
<evidence type="ECO:0000256" key="2">
    <source>
        <dbReference type="ARBA" id="ARBA00022617"/>
    </source>
</evidence>
<protein>
    <submittedName>
        <fullName evidence="8">Cytochrome c551 peroxidase</fullName>
        <ecNumber evidence="8">1.11.1.5</ecNumber>
    </submittedName>
</protein>
<keyword evidence="9" id="KW-1185">Reference proteome</keyword>
<name>A0A120CTZ9_HYPSL</name>
<dbReference type="Gene3D" id="1.10.760.10">
    <property type="entry name" value="Cytochrome c-like domain"/>
    <property type="match status" value="2"/>
</dbReference>